<proteinExistence type="predicted"/>
<comment type="caution">
    <text evidence="1">The sequence shown here is derived from an EMBL/GenBank/DDBJ whole genome shotgun (WGS) entry which is preliminary data.</text>
</comment>
<dbReference type="SUPFAM" id="SSF55729">
    <property type="entry name" value="Acyl-CoA N-acyltransferases (Nat)"/>
    <property type="match status" value="1"/>
</dbReference>
<organism evidence="1 2">
    <name type="scientific">Peptoniphilus hominis</name>
    <name type="common">ex Hitch et al. 2025</name>
    <dbReference type="NCBI Taxonomy" id="3133174"/>
    <lineage>
        <taxon>Bacteria</taxon>
        <taxon>Bacillati</taxon>
        <taxon>Bacillota</taxon>
        <taxon>Tissierellia</taxon>
        <taxon>Tissierellales</taxon>
        <taxon>Peptoniphilaceae</taxon>
        <taxon>Peptoniphilus</taxon>
    </lineage>
</organism>
<dbReference type="Proteomes" id="UP001447979">
    <property type="component" value="Unassembled WGS sequence"/>
</dbReference>
<reference evidence="1 2" key="1">
    <citation type="submission" date="2024-03" db="EMBL/GenBank/DDBJ databases">
        <title>Human intestinal bacterial collection.</title>
        <authorList>
            <person name="Pauvert C."/>
            <person name="Hitch T.C.A."/>
            <person name="Clavel T."/>
        </authorList>
    </citation>
    <scope>NUCLEOTIDE SEQUENCE [LARGE SCALE GENOMIC DNA]</scope>
    <source>
        <strain evidence="1 2">CLA-SR-H025</strain>
    </source>
</reference>
<evidence type="ECO:0000313" key="2">
    <source>
        <dbReference type="Proteomes" id="UP001447979"/>
    </source>
</evidence>
<protein>
    <recommendedName>
        <fullName evidence="3">N-acetyltransferase domain-containing protein</fullName>
    </recommendedName>
</protein>
<dbReference type="RefSeq" id="WP_349170674.1">
    <property type="nucleotide sequence ID" value="NZ_JBBMFO010000015.1"/>
</dbReference>
<dbReference type="EMBL" id="JBBMFO010000015">
    <property type="protein sequence ID" value="MEQ2401116.1"/>
    <property type="molecule type" value="Genomic_DNA"/>
</dbReference>
<accession>A0ABV1CFX9</accession>
<dbReference type="Gene3D" id="3.40.630.30">
    <property type="match status" value="1"/>
</dbReference>
<sequence>MNKDVIERVQIKDLNFDDIFFDSLRTDYENFDIWLKKKADMGEKAYVLRSNGQLAGFLYLKDEEEDDLDIIPAFDKRRRLKIGTLKIDSHGTILGQRFLSIILRKMLNDGYDFTYATLFKKQEGLINLFEKFGFLLWGKKSNGELVYFKDLRKQGNIYKDFPRINLSNNTDKHLLSIRPEYHTKLFPDSRLNTERNHIVEDLSFTNTSEKIYLCNMVGVTNMKPGDFIVIYRTKENNVAEYSSVATSICTVVEMKYIDEFNSLEGFINYCGEGTIFNKNELSYFWATRKYPYIIKMLYNAPLNHRIIRKDLVEKIGFDRKTYMGYVHLTDKQFAKILEEGELNESFIIY</sequence>
<name>A0ABV1CFX9_9FIRM</name>
<dbReference type="InterPro" id="IPR016181">
    <property type="entry name" value="Acyl_CoA_acyltransferase"/>
</dbReference>
<keyword evidence="2" id="KW-1185">Reference proteome</keyword>
<gene>
    <name evidence="1" type="ORF">WMO19_05795</name>
</gene>
<evidence type="ECO:0000313" key="1">
    <source>
        <dbReference type="EMBL" id="MEQ2401116.1"/>
    </source>
</evidence>
<evidence type="ECO:0008006" key="3">
    <source>
        <dbReference type="Google" id="ProtNLM"/>
    </source>
</evidence>